<dbReference type="Gene3D" id="3.40.970.30">
    <property type="entry name" value="yp_829618.1 like domains"/>
    <property type="match status" value="1"/>
</dbReference>
<dbReference type="HOGENOM" id="CLU_153801_0_0_10"/>
<evidence type="ECO:0000259" key="1">
    <source>
        <dbReference type="Pfam" id="PF25056"/>
    </source>
</evidence>
<proteinExistence type="predicted"/>
<gene>
    <name evidence="2" type="ORF">SapgrDRAFT_0093</name>
</gene>
<name>J0P360_9BACT</name>
<accession>J0P360</accession>
<dbReference type="OrthoDB" id="957652at2"/>
<reference evidence="3" key="1">
    <citation type="journal article" date="2012" name="Stand. Genomic Sci.">
        <title>Permanent draft genome sequence of the gliding predator Saprospira grandis strain Sa g1 (= HR1).</title>
        <authorList>
            <person name="Mavromatis K."/>
            <person name="Chertkov O."/>
            <person name="Lapidus A."/>
            <person name="Nolan M."/>
            <person name="Lucas S."/>
            <person name="Tice H."/>
            <person name="Del Rio T.G."/>
            <person name="Cheng J.F."/>
            <person name="Han C."/>
            <person name="Tapia R."/>
            <person name="Bruce D."/>
            <person name="Goodwin L.A."/>
            <person name="Pitluck S."/>
            <person name="Huntemann M."/>
            <person name="Liolios K."/>
            <person name="Pagani I."/>
            <person name="Ivanova N."/>
            <person name="Mikhailova N."/>
            <person name="Pati A."/>
            <person name="Chen A."/>
            <person name="Palaniappan K."/>
            <person name="Land M."/>
            <person name="Brambilla E.M."/>
            <person name="Rohde M."/>
            <person name="Spring S."/>
            <person name="Goker M."/>
            <person name="Detter J.C."/>
            <person name="Bristow J."/>
            <person name="Eisen J.A."/>
            <person name="Markowitz V."/>
            <person name="Hugenholtz P."/>
            <person name="Kyrpides N.C."/>
            <person name="Klenk H.P."/>
            <person name="Woyke T."/>
        </authorList>
    </citation>
    <scope>NUCLEOTIDE SEQUENCE [LARGE SCALE GENOMIC DNA]</scope>
    <source>
        <strain evidence="3">DSM 2844</strain>
    </source>
</reference>
<feature type="domain" description="DUF7793" evidence="1">
    <location>
        <begin position="24"/>
        <end position="132"/>
    </location>
</feature>
<dbReference type="InterPro" id="IPR056695">
    <property type="entry name" value="DUF7793"/>
</dbReference>
<evidence type="ECO:0000313" key="3">
    <source>
        <dbReference type="Proteomes" id="UP000005113"/>
    </source>
</evidence>
<sequence length="138" mass="15737">MKRDYAVQELQFPQAKLQWSEEQLGVLELYFEDKLSMNLEQAISYNEAIKKMAEAQNQNIFIYIDGSGLKGVSKEARQYFAQASTSRSRACALLVGSGISRILGNFLVGFNKPPIPTRLFTDKEKALKWLAEWQQKTP</sequence>
<protein>
    <recommendedName>
        <fullName evidence="1">DUF7793 domain-containing protein</fullName>
    </recommendedName>
</protein>
<dbReference type="EMBL" id="JH719942">
    <property type="protein sequence ID" value="EJF51852.1"/>
    <property type="molecule type" value="Genomic_DNA"/>
</dbReference>
<dbReference type="AlphaFoldDB" id="J0P360"/>
<dbReference type="RefSeq" id="WP_002656349.1">
    <property type="nucleotide sequence ID" value="NZ_JH719942.1"/>
</dbReference>
<dbReference type="Pfam" id="PF25056">
    <property type="entry name" value="DUF7793"/>
    <property type="match status" value="1"/>
</dbReference>
<dbReference type="Proteomes" id="UP000005113">
    <property type="component" value="Unassembled WGS sequence"/>
</dbReference>
<evidence type="ECO:0000313" key="2">
    <source>
        <dbReference type="EMBL" id="EJF51852.1"/>
    </source>
</evidence>
<organism evidence="2 3">
    <name type="scientific">Saprospira grandis DSM 2844</name>
    <dbReference type="NCBI Taxonomy" id="694433"/>
    <lineage>
        <taxon>Bacteria</taxon>
        <taxon>Pseudomonadati</taxon>
        <taxon>Bacteroidota</taxon>
        <taxon>Saprospiria</taxon>
        <taxon>Saprospirales</taxon>
        <taxon>Saprospiraceae</taxon>
        <taxon>Saprospira</taxon>
    </lineage>
</organism>